<dbReference type="SUPFAM" id="SSF53474">
    <property type="entry name" value="alpha/beta-Hydrolases"/>
    <property type="match status" value="1"/>
</dbReference>
<dbReference type="EMBL" id="CP001736">
    <property type="protein sequence ID" value="ADB35037.1"/>
    <property type="molecule type" value="Genomic_DNA"/>
</dbReference>
<dbReference type="AlphaFoldDB" id="D2PSY5"/>
<dbReference type="RefSeq" id="WP_012923591.1">
    <property type="nucleotide sequence ID" value="NC_013729.1"/>
</dbReference>
<dbReference type="Proteomes" id="UP000007967">
    <property type="component" value="Chromosome"/>
</dbReference>
<dbReference type="eggNOG" id="COG0400">
    <property type="taxonomic scope" value="Bacteria"/>
</dbReference>
<dbReference type="GO" id="GO:0003824">
    <property type="term" value="F:catalytic activity"/>
    <property type="evidence" value="ECO:0007669"/>
    <property type="project" value="UniProtKB-ARBA"/>
</dbReference>
<dbReference type="Gene3D" id="3.40.50.1820">
    <property type="entry name" value="alpha/beta hydrolase"/>
    <property type="match status" value="1"/>
</dbReference>
<dbReference type="HOGENOM" id="CLU_081587_0_0_11"/>
<dbReference type="InterPro" id="IPR029058">
    <property type="entry name" value="AB_hydrolase_fold"/>
</dbReference>
<protein>
    <recommendedName>
        <fullName evidence="1">AB hydrolase-1 domain-containing protein</fullName>
    </recommendedName>
</protein>
<dbReference type="OrthoDB" id="3366509at2"/>
<feature type="domain" description="AB hydrolase-1" evidence="1">
    <location>
        <begin position="19"/>
        <end position="218"/>
    </location>
</feature>
<reference evidence="3" key="1">
    <citation type="submission" date="2009-09" db="EMBL/GenBank/DDBJ databases">
        <title>The complete genome of Kribbella flavida DSM 17836.</title>
        <authorList>
            <consortium name="US DOE Joint Genome Institute (JGI-PGF)"/>
            <person name="Lucas S."/>
            <person name="Copeland A."/>
            <person name="Lapidus A."/>
            <person name="Glavina del Rio T."/>
            <person name="Dalin E."/>
            <person name="Tice H."/>
            <person name="Bruce D."/>
            <person name="Goodwin L."/>
            <person name="Pitluck S."/>
            <person name="Kyrpides N."/>
            <person name="Mavromatis K."/>
            <person name="Ivanova N."/>
            <person name="Saunders E."/>
            <person name="Brettin T."/>
            <person name="Detter J.C."/>
            <person name="Han C."/>
            <person name="Larimer F."/>
            <person name="Land M."/>
            <person name="Hauser L."/>
            <person name="Markowitz V."/>
            <person name="Cheng J.-F."/>
            <person name="Hugenholtz P."/>
            <person name="Woyke T."/>
            <person name="Wu D."/>
            <person name="Pukall R."/>
            <person name="Klenk H.-P."/>
            <person name="Eisen J.A."/>
        </authorList>
    </citation>
    <scope>NUCLEOTIDE SEQUENCE [LARGE SCALE GENOMIC DNA]</scope>
    <source>
        <strain evidence="3">DSM 17836 / JCM 10339 / NBRC 14399</strain>
    </source>
</reference>
<dbReference type="KEGG" id="kfl:Kfla_6034"/>
<proteinExistence type="predicted"/>
<dbReference type="STRING" id="479435.Kfla_6034"/>
<keyword evidence="3" id="KW-1185">Reference proteome</keyword>
<name>D2PSY5_KRIFD</name>
<evidence type="ECO:0000259" key="1">
    <source>
        <dbReference type="Pfam" id="PF12697"/>
    </source>
</evidence>
<gene>
    <name evidence="2" type="ordered locus">Kfla_6034</name>
</gene>
<dbReference type="InterPro" id="IPR000073">
    <property type="entry name" value="AB_hydrolase_1"/>
</dbReference>
<reference evidence="2 3" key="2">
    <citation type="journal article" date="2010" name="Stand. Genomic Sci.">
        <title>Complete genome sequence of Kribbella flavida type strain (IFO 14399).</title>
        <authorList>
            <person name="Pukall R."/>
            <person name="Lapidus A."/>
            <person name="Glavina Del Rio T."/>
            <person name="Copeland A."/>
            <person name="Tice H."/>
            <person name="Cheng J.-F."/>
            <person name="Lucas S."/>
            <person name="Chen F."/>
            <person name="Nolan M."/>
            <person name="LaButti K."/>
            <person name="Pati A."/>
            <person name="Ivanova N."/>
            <person name="Mavrommatis K."/>
            <person name="Mikhailova N."/>
            <person name="Pitluck S."/>
            <person name="Bruce D."/>
            <person name="Goodwin L."/>
            <person name="Land M."/>
            <person name="Hauser L."/>
            <person name="Chang Y.-J."/>
            <person name="Jeffries C.D."/>
            <person name="Chen A."/>
            <person name="Palaniappan K."/>
            <person name="Chain P."/>
            <person name="Rohde M."/>
            <person name="Goeker M."/>
            <person name="Bristow J."/>
            <person name="Eisen J.A."/>
            <person name="Markowitz V."/>
            <person name="Hugenholtz P."/>
            <person name="Kyrpides N.C."/>
            <person name="Klenk H.-P."/>
            <person name="Brettin T."/>
        </authorList>
    </citation>
    <scope>NUCLEOTIDE SEQUENCE [LARGE SCALE GENOMIC DNA]</scope>
    <source>
        <strain evidence="3">DSM 17836 / JCM 10339 / NBRC 14399</strain>
    </source>
</reference>
<accession>D2PSY5</accession>
<organism evidence="2 3">
    <name type="scientific">Kribbella flavida (strain DSM 17836 / JCM 10339 / NBRC 14399)</name>
    <dbReference type="NCBI Taxonomy" id="479435"/>
    <lineage>
        <taxon>Bacteria</taxon>
        <taxon>Bacillati</taxon>
        <taxon>Actinomycetota</taxon>
        <taxon>Actinomycetes</taxon>
        <taxon>Propionibacteriales</taxon>
        <taxon>Kribbellaceae</taxon>
        <taxon>Kribbella</taxon>
    </lineage>
</organism>
<sequence>MTAPGIDLVAAPAGATDLVLLAHGGMENSTAAPHVWRPPILRMWPFAVAARSAAPRAAIGLVRYRYQGWNGSAAHPAADLRAVLDRLALRYDRVILIGHSMGGRAVVAAGNHPLVGGVLALAPWLPVGEPLVALRGPVVFAHGTADRITSLAATTAYARRLRTAGVPVAMLPVEGEKHAMLYRAKDWDELVRRFVTYALDADGTCPALTTDADRVDPLPTWHSAGALPLGVAQIAASRLRLPVIDTL</sequence>
<dbReference type="Pfam" id="PF12697">
    <property type="entry name" value="Abhydrolase_6"/>
    <property type="match status" value="1"/>
</dbReference>
<evidence type="ECO:0000313" key="2">
    <source>
        <dbReference type="EMBL" id="ADB35037.1"/>
    </source>
</evidence>
<evidence type="ECO:0000313" key="3">
    <source>
        <dbReference type="Proteomes" id="UP000007967"/>
    </source>
</evidence>